<protein>
    <submittedName>
        <fullName evidence="1">Uncharacterized protein</fullName>
    </submittedName>
</protein>
<proteinExistence type="predicted"/>
<reference evidence="2" key="1">
    <citation type="journal article" date="2008" name="Nat. Genet.">
        <title>The Pristionchus pacificus genome provides a unique perspective on nematode lifestyle and parasitism.</title>
        <authorList>
            <person name="Dieterich C."/>
            <person name="Clifton S.W."/>
            <person name="Schuster L.N."/>
            <person name="Chinwalla A."/>
            <person name="Delehaunty K."/>
            <person name="Dinkelacker I."/>
            <person name="Fulton L."/>
            <person name="Fulton R."/>
            <person name="Godfrey J."/>
            <person name="Minx P."/>
            <person name="Mitreva M."/>
            <person name="Roeseler W."/>
            <person name="Tian H."/>
            <person name="Witte H."/>
            <person name="Yang S.P."/>
            <person name="Wilson R.K."/>
            <person name="Sommer R.J."/>
        </authorList>
    </citation>
    <scope>NUCLEOTIDE SEQUENCE [LARGE SCALE GENOMIC DNA]</scope>
    <source>
        <strain evidence="2">PS312</strain>
    </source>
</reference>
<name>A0A2A6B309_PRIPA</name>
<gene>
    <name evidence="1" type="primary">WBGene00281385</name>
</gene>
<reference evidence="1" key="2">
    <citation type="submission" date="2022-06" db="UniProtKB">
        <authorList>
            <consortium name="EnsemblMetazoa"/>
        </authorList>
    </citation>
    <scope>IDENTIFICATION</scope>
    <source>
        <strain evidence="1">PS312</strain>
    </source>
</reference>
<keyword evidence="2" id="KW-1185">Reference proteome</keyword>
<sequence>MFYMLNSSAQFVVMLRTNKHFQKVMANNNEIASSTNANIFQ</sequence>
<dbReference type="Proteomes" id="UP000005239">
    <property type="component" value="Unassembled WGS sequence"/>
</dbReference>
<evidence type="ECO:0000313" key="1">
    <source>
        <dbReference type="EnsemblMetazoa" id="PPA43016.1"/>
    </source>
</evidence>
<organism evidence="1 2">
    <name type="scientific">Pristionchus pacificus</name>
    <name type="common">Parasitic nematode worm</name>
    <dbReference type="NCBI Taxonomy" id="54126"/>
    <lineage>
        <taxon>Eukaryota</taxon>
        <taxon>Metazoa</taxon>
        <taxon>Ecdysozoa</taxon>
        <taxon>Nematoda</taxon>
        <taxon>Chromadorea</taxon>
        <taxon>Rhabditida</taxon>
        <taxon>Rhabditina</taxon>
        <taxon>Diplogasteromorpha</taxon>
        <taxon>Diplogasteroidea</taxon>
        <taxon>Neodiplogasteridae</taxon>
        <taxon>Pristionchus</taxon>
    </lineage>
</organism>
<dbReference type="AlphaFoldDB" id="A0A2A6B309"/>
<accession>A0A8R1UXV3</accession>
<evidence type="ECO:0000313" key="2">
    <source>
        <dbReference type="Proteomes" id="UP000005239"/>
    </source>
</evidence>
<accession>A0A2A6B309</accession>
<dbReference type="EnsemblMetazoa" id="PPA43016.1">
    <property type="protein sequence ID" value="PPA43016.1"/>
    <property type="gene ID" value="WBGene00281385"/>
</dbReference>